<dbReference type="EMBL" id="JAWDGP010007341">
    <property type="protein sequence ID" value="KAK3724656.1"/>
    <property type="molecule type" value="Genomic_DNA"/>
</dbReference>
<organism evidence="1 2">
    <name type="scientific">Elysia crispata</name>
    <name type="common">lettuce slug</name>
    <dbReference type="NCBI Taxonomy" id="231223"/>
    <lineage>
        <taxon>Eukaryota</taxon>
        <taxon>Metazoa</taxon>
        <taxon>Spiralia</taxon>
        <taxon>Lophotrochozoa</taxon>
        <taxon>Mollusca</taxon>
        <taxon>Gastropoda</taxon>
        <taxon>Heterobranchia</taxon>
        <taxon>Euthyneura</taxon>
        <taxon>Panpulmonata</taxon>
        <taxon>Sacoglossa</taxon>
        <taxon>Placobranchoidea</taxon>
        <taxon>Plakobranchidae</taxon>
        <taxon>Elysia</taxon>
    </lineage>
</organism>
<dbReference type="AlphaFoldDB" id="A0AAE0XXV6"/>
<comment type="caution">
    <text evidence="1">The sequence shown here is derived from an EMBL/GenBank/DDBJ whole genome shotgun (WGS) entry which is preliminary data.</text>
</comment>
<accession>A0AAE0XXV6</accession>
<gene>
    <name evidence="1" type="ORF">RRG08_041139</name>
</gene>
<name>A0AAE0XXV6_9GAST</name>
<evidence type="ECO:0000313" key="1">
    <source>
        <dbReference type="EMBL" id="KAK3724656.1"/>
    </source>
</evidence>
<sequence>MFQRSTLTRVCAPHSEPLFLNPAQASIMIGGAVTLVKPSSRTNSLACNYRLLGSRSRLRRRQSHISIFTPEWQNPRVLCIKSSASTNSPLVAVSSDSKSNRELLIVWCPRETVEKYKSWRSVKGRSSVNRNKPEGQSLDKVQQELPVVKPRVSKPNRLLDAPGPSGRSDVQEAWIPGVSVLGRVGEWSEFSKSLAISAPVGSMYLSSQWCLRLAPLQDG</sequence>
<proteinExistence type="predicted"/>
<reference evidence="1" key="1">
    <citation type="journal article" date="2023" name="G3 (Bethesda)">
        <title>A reference genome for the long-term kleptoplast-retaining sea slug Elysia crispata morphotype clarki.</title>
        <authorList>
            <person name="Eastman K.E."/>
            <person name="Pendleton A.L."/>
            <person name="Shaikh M.A."/>
            <person name="Suttiyut T."/>
            <person name="Ogas R."/>
            <person name="Tomko P."/>
            <person name="Gavelis G."/>
            <person name="Widhalm J.R."/>
            <person name="Wisecaver J.H."/>
        </authorList>
    </citation>
    <scope>NUCLEOTIDE SEQUENCE</scope>
    <source>
        <strain evidence="1">ECLA1</strain>
    </source>
</reference>
<evidence type="ECO:0000313" key="2">
    <source>
        <dbReference type="Proteomes" id="UP001283361"/>
    </source>
</evidence>
<dbReference type="Proteomes" id="UP001283361">
    <property type="component" value="Unassembled WGS sequence"/>
</dbReference>
<protein>
    <submittedName>
        <fullName evidence="1">Uncharacterized protein</fullName>
    </submittedName>
</protein>
<keyword evidence="2" id="KW-1185">Reference proteome</keyword>